<dbReference type="InterPro" id="IPR002810">
    <property type="entry name" value="NfeD-like_C"/>
</dbReference>
<dbReference type="AlphaFoldDB" id="A0A9X2HRT1"/>
<dbReference type="PANTHER" id="PTHR33507:SF3">
    <property type="entry name" value="INNER MEMBRANE PROTEIN YBBJ"/>
    <property type="match status" value="1"/>
</dbReference>
<sequence>MNWLSQQAGFIWLILAALLAITELMVPGVYLTFVALGAAATGVLALLFPELGMIGQLISFAAWSTVAVLLGKRWYNTNPIPSSDPDLNNRAARMIGQSVTVVEPISGGSGRVRVGDGEWPAEGPDLAAGEKARVVEVRGGVVVVEAVKAIGSA</sequence>
<feature type="transmembrane region" description="Helical" evidence="5">
    <location>
        <begin position="54"/>
        <end position="71"/>
    </location>
</feature>
<comment type="subcellular location">
    <subcellularLocation>
        <location evidence="1">Membrane</location>
        <topology evidence="1">Multi-pass membrane protein</topology>
    </subcellularLocation>
</comment>
<evidence type="ECO:0000313" key="7">
    <source>
        <dbReference type="EMBL" id="MCP3730710.1"/>
    </source>
</evidence>
<dbReference type="Pfam" id="PF01957">
    <property type="entry name" value="NfeD"/>
    <property type="match status" value="1"/>
</dbReference>
<dbReference type="GO" id="GO:0005886">
    <property type="term" value="C:plasma membrane"/>
    <property type="evidence" value="ECO:0007669"/>
    <property type="project" value="TreeGrafter"/>
</dbReference>
<dbReference type="InterPro" id="IPR052165">
    <property type="entry name" value="Membrane_assoc_protease"/>
</dbReference>
<proteinExistence type="predicted"/>
<dbReference type="InterPro" id="IPR012340">
    <property type="entry name" value="NA-bd_OB-fold"/>
</dbReference>
<keyword evidence="2 5" id="KW-0812">Transmembrane</keyword>
<evidence type="ECO:0000313" key="8">
    <source>
        <dbReference type="Proteomes" id="UP001139451"/>
    </source>
</evidence>
<feature type="domain" description="NfeD-like C-terminal" evidence="6">
    <location>
        <begin position="92"/>
        <end position="145"/>
    </location>
</feature>
<dbReference type="EMBL" id="JAMLDX010000006">
    <property type="protein sequence ID" value="MCP3730710.1"/>
    <property type="molecule type" value="Genomic_DNA"/>
</dbReference>
<dbReference type="Proteomes" id="UP001139451">
    <property type="component" value="Unassembled WGS sequence"/>
</dbReference>
<evidence type="ECO:0000256" key="3">
    <source>
        <dbReference type="ARBA" id="ARBA00022989"/>
    </source>
</evidence>
<comment type="caution">
    <text evidence="7">The sequence shown here is derived from an EMBL/GenBank/DDBJ whole genome shotgun (WGS) entry which is preliminary data.</text>
</comment>
<keyword evidence="8" id="KW-1185">Reference proteome</keyword>
<evidence type="ECO:0000256" key="5">
    <source>
        <dbReference type="SAM" id="Phobius"/>
    </source>
</evidence>
<feature type="transmembrane region" description="Helical" evidence="5">
    <location>
        <begin position="6"/>
        <end position="22"/>
    </location>
</feature>
<evidence type="ECO:0000256" key="1">
    <source>
        <dbReference type="ARBA" id="ARBA00004141"/>
    </source>
</evidence>
<reference evidence="7" key="1">
    <citation type="submission" date="2022-05" db="EMBL/GenBank/DDBJ databases">
        <title>Sphingomonas sp. strain MG17 Genome sequencing and assembly.</title>
        <authorList>
            <person name="Kim I."/>
        </authorList>
    </citation>
    <scope>NUCLEOTIDE SEQUENCE</scope>
    <source>
        <strain evidence="7">MG17</strain>
    </source>
</reference>
<evidence type="ECO:0000256" key="2">
    <source>
        <dbReference type="ARBA" id="ARBA00022692"/>
    </source>
</evidence>
<accession>A0A9X2HRT1</accession>
<gene>
    <name evidence="7" type="ORF">M9978_09745</name>
</gene>
<name>A0A9X2HRT1_9SPHN</name>
<dbReference type="RefSeq" id="WP_254292843.1">
    <property type="nucleotide sequence ID" value="NZ_JAMLDX010000006.1"/>
</dbReference>
<evidence type="ECO:0000259" key="6">
    <source>
        <dbReference type="Pfam" id="PF01957"/>
    </source>
</evidence>
<dbReference type="PANTHER" id="PTHR33507">
    <property type="entry name" value="INNER MEMBRANE PROTEIN YBBJ"/>
    <property type="match status" value="1"/>
</dbReference>
<evidence type="ECO:0000256" key="4">
    <source>
        <dbReference type="ARBA" id="ARBA00023136"/>
    </source>
</evidence>
<keyword evidence="4 5" id="KW-0472">Membrane</keyword>
<organism evidence="7 8">
    <name type="scientific">Sphingomonas tagetis</name>
    <dbReference type="NCBI Taxonomy" id="2949092"/>
    <lineage>
        <taxon>Bacteria</taxon>
        <taxon>Pseudomonadati</taxon>
        <taxon>Pseudomonadota</taxon>
        <taxon>Alphaproteobacteria</taxon>
        <taxon>Sphingomonadales</taxon>
        <taxon>Sphingomonadaceae</taxon>
        <taxon>Sphingomonas</taxon>
    </lineage>
</organism>
<protein>
    <submittedName>
        <fullName evidence="7">NfeD family protein</fullName>
    </submittedName>
</protein>
<keyword evidence="3 5" id="KW-1133">Transmembrane helix</keyword>
<dbReference type="Gene3D" id="2.40.50.140">
    <property type="entry name" value="Nucleic acid-binding proteins"/>
    <property type="match status" value="1"/>
</dbReference>